<protein>
    <recommendedName>
        <fullName evidence="2">peptidylprolyl isomerase</fullName>
        <ecNumber evidence="2">5.2.1.8</ecNumber>
    </recommendedName>
</protein>
<feature type="coiled-coil region" evidence="6">
    <location>
        <begin position="190"/>
        <end position="252"/>
    </location>
</feature>
<evidence type="ECO:0000256" key="1">
    <source>
        <dbReference type="ARBA" id="ARBA00000971"/>
    </source>
</evidence>
<dbReference type="PROSITE" id="PS51257">
    <property type="entry name" value="PROKAR_LIPOPROTEIN"/>
    <property type="match status" value="1"/>
</dbReference>
<dbReference type="AlphaFoldDB" id="W4VJB7"/>
<dbReference type="Gene3D" id="1.10.4030.10">
    <property type="entry name" value="Porin chaperone SurA, peptide-binding domain"/>
    <property type="match status" value="1"/>
</dbReference>
<evidence type="ECO:0000256" key="3">
    <source>
        <dbReference type="ARBA" id="ARBA00022729"/>
    </source>
</evidence>
<keyword evidence="10" id="KW-1185">Reference proteome</keyword>
<accession>W4VJB7</accession>
<name>W4VJB7_9BACI</name>
<dbReference type="PANTHER" id="PTHR47245">
    <property type="entry name" value="PEPTIDYLPROLYL ISOMERASE"/>
    <property type="match status" value="1"/>
</dbReference>
<comment type="catalytic activity">
    <reaction evidence="1">
        <text>[protein]-peptidylproline (omega=180) = [protein]-peptidylproline (omega=0)</text>
        <dbReference type="Rhea" id="RHEA:16237"/>
        <dbReference type="Rhea" id="RHEA-COMP:10747"/>
        <dbReference type="Rhea" id="RHEA-COMP:10748"/>
        <dbReference type="ChEBI" id="CHEBI:83833"/>
        <dbReference type="ChEBI" id="CHEBI:83834"/>
        <dbReference type="EC" id="5.2.1.8"/>
    </reaction>
</comment>
<feature type="chain" id="PRO_5039131333" description="peptidylprolyl isomerase" evidence="8">
    <location>
        <begin position="22"/>
        <end position="255"/>
    </location>
</feature>
<evidence type="ECO:0000256" key="6">
    <source>
        <dbReference type="SAM" id="Coils"/>
    </source>
</evidence>
<dbReference type="GO" id="GO:0003755">
    <property type="term" value="F:peptidyl-prolyl cis-trans isomerase activity"/>
    <property type="evidence" value="ECO:0007669"/>
    <property type="project" value="UniProtKB-KW"/>
</dbReference>
<evidence type="ECO:0000256" key="2">
    <source>
        <dbReference type="ARBA" id="ARBA00013194"/>
    </source>
</evidence>
<evidence type="ECO:0000256" key="7">
    <source>
        <dbReference type="SAM" id="MobiDB-lite"/>
    </source>
</evidence>
<dbReference type="InterPro" id="IPR027304">
    <property type="entry name" value="Trigger_fact/SurA_dom_sf"/>
</dbReference>
<feature type="coiled-coil region" evidence="6">
    <location>
        <begin position="112"/>
        <end position="151"/>
    </location>
</feature>
<gene>
    <name evidence="9" type="ORF">JCM21714_2384</name>
</gene>
<evidence type="ECO:0000313" key="10">
    <source>
        <dbReference type="Proteomes" id="UP000019102"/>
    </source>
</evidence>
<keyword evidence="6" id="KW-0175">Coiled coil</keyword>
<dbReference type="EC" id="5.2.1.8" evidence="2"/>
<keyword evidence="5" id="KW-0413">Isomerase</keyword>
<reference evidence="9 10" key="1">
    <citation type="journal article" date="2014" name="Genome Announc.">
        <title>Draft Genome Sequence of the Boron-Tolerant and Moderately Halotolerant Bacterium Gracilibacillus boraciitolerans JCM 21714T.</title>
        <authorList>
            <person name="Ahmed I."/>
            <person name="Oshima K."/>
            <person name="Suda W."/>
            <person name="Kitamura K."/>
            <person name="Iida T."/>
            <person name="Ohmori Y."/>
            <person name="Fujiwara T."/>
            <person name="Hattori M."/>
            <person name="Ohkuma M."/>
        </authorList>
    </citation>
    <scope>NUCLEOTIDE SEQUENCE [LARGE SCALE GENOMIC DNA]</scope>
    <source>
        <strain evidence="9 10">JCM 21714</strain>
    </source>
</reference>
<feature type="compositionally biased region" description="Acidic residues" evidence="7">
    <location>
        <begin position="62"/>
        <end position="71"/>
    </location>
</feature>
<dbReference type="InterPro" id="IPR050245">
    <property type="entry name" value="PrsA_foldase"/>
</dbReference>
<proteinExistence type="predicted"/>
<keyword evidence="3 8" id="KW-0732">Signal</keyword>
<dbReference type="Pfam" id="PF13624">
    <property type="entry name" value="SurA_N_3"/>
    <property type="match status" value="1"/>
</dbReference>
<feature type="compositionally biased region" description="Acidic residues" evidence="7">
    <location>
        <begin position="25"/>
        <end position="52"/>
    </location>
</feature>
<dbReference type="eggNOG" id="COG0760">
    <property type="taxonomic scope" value="Bacteria"/>
</dbReference>
<dbReference type="PANTHER" id="PTHR47245:SF1">
    <property type="entry name" value="FOLDASE PROTEIN PRSA"/>
    <property type="match status" value="1"/>
</dbReference>
<comment type="caution">
    <text evidence="9">The sequence shown here is derived from an EMBL/GenBank/DDBJ whole genome shotgun (WGS) entry which is preliminary data.</text>
</comment>
<dbReference type="Proteomes" id="UP000019102">
    <property type="component" value="Unassembled WGS sequence"/>
</dbReference>
<evidence type="ECO:0000256" key="4">
    <source>
        <dbReference type="ARBA" id="ARBA00023110"/>
    </source>
</evidence>
<evidence type="ECO:0000313" key="9">
    <source>
        <dbReference type="EMBL" id="GAE93312.1"/>
    </source>
</evidence>
<organism evidence="9 10">
    <name type="scientific">Gracilibacillus boraciitolerans JCM 21714</name>
    <dbReference type="NCBI Taxonomy" id="1298598"/>
    <lineage>
        <taxon>Bacteria</taxon>
        <taxon>Bacillati</taxon>
        <taxon>Bacillota</taxon>
        <taxon>Bacilli</taxon>
        <taxon>Bacillales</taxon>
        <taxon>Bacillaceae</taxon>
        <taxon>Gracilibacillus</taxon>
    </lineage>
</organism>
<evidence type="ECO:0000256" key="8">
    <source>
        <dbReference type="SAM" id="SignalP"/>
    </source>
</evidence>
<dbReference type="SUPFAM" id="SSF109998">
    <property type="entry name" value="Triger factor/SurA peptide-binding domain-like"/>
    <property type="match status" value="1"/>
</dbReference>
<keyword evidence="4" id="KW-0697">Rotamase</keyword>
<dbReference type="OrthoDB" id="2969382at2"/>
<dbReference type="RefSeq" id="WP_035723501.1">
    <property type="nucleotide sequence ID" value="NZ_BAVS01000011.1"/>
</dbReference>
<dbReference type="STRING" id="1298598.JCM21714_2384"/>
<feature type="region of interest" description="Disordered" evidence="7">
    <location>
        <begin position="23"/>
        <end position="71"/>
    </location>
</feature>
<dbReference type="EMBL" id="BAVS01000011">
    <property type="protein sequence ID" value="GAE93312.1"/>
    <property type="molecule type" value="Genomic_DNA"/>
</dbReference>
<evidence type="ECO:0000256" key="5">
    <source>
        <dbReference type="ARBA" id="ARBA00023235"/>
    </source>
</evidence>
<sequence>MKKIVMLLMTMTLAIVTVACSNNDTAEEENTEEPASEETEADNEDAEEETAPAEETQGGEAVSEDELAEEDQTVATVNGEEILGAQYNSIYPQLKNMIQQTGQDVSDTEAIKEQVLNELITQELILQDARDEGLEVDSEEVENQINGLKDQYGDEYAAALESQGLTEEEYKSQMEKSLLRDQYMETVIGIKVTEEEVEDYYNQMKEQTEEEVPPLEEVEAQVKQQLTTQKQQEKQEEIMAKFEELRENAEIEQLI</sequence>
<feature type="signal peptide" evidence="8">
    <location>
        <begin position="1"/>
        <end position="21"/>
    </location>
</feature>